<keyword evidence="2" id="KW-1185">Reference proteome</keyword>
<name>A0A183GIB5_HELPZ</name>
<proteinExistence type="predicted"/>
<evidence type="ECO:0000313" key="2">
    <source>
        <dbReference type="Proteomes" id="UP000050761"/>
    </source>
</evidence>
<dbReference type="Proteomes" id="UP000050761">
    <property type="component" value="Unassembled WGS sequence"/>
</dbReference>
<accession>A0A3P8CMX5</accession>
<accession>A0A183GIB5</accession>
<dbReference type="WBParaSite" id="HPBE_0002236401-mRNA-1">
    <property type="protein sequence ID" value="HPBE_0002236401-mRNA-1"/>
    <property type="gene ID" value="HPBE_0002236401"/>
</dbReference>
<dbReference type="AlphaFoldDB" id="A0A183GIB5"/>
<dbReference type="EMBL" id="UZAH01033917">
    <property type="protein sequence ID" value="VDP32120.1"/>
    <property type="molecule type" value="Genomic_DNA"/>
</dbReference>
<organism evidence="2 3">
    <name type="scientific">Heligmosomoides polygyrus</name>
    <name type="common">Parasitic roundworm</name>
    <dbReference type="NCBI Taxonomy" id="6339"/>
    <lineage>
        <taxon>Eukaryota</taxon>
        <taxon>Metazoa</taxon>
        <taxon>Ecdysozoa</taxon>
        <taxon>Nematoda</taxon>
        <taxon>Chromadorea</taxon>
        <taxon>Rhabditida</taxon>
        <taxon>Rhabditina</taxon>
        <taxon>Rhabditomorpha</taxon>
        <taxon>Strongyloidea</taxon>
        <taxon>Heligmosomidae</taxon>
        <taxon>Heligmosomoides</taxon>
    </lineage>
</organism>
<reference evidence="1 2" key="1">
    <citation type="submission" date="2018-11" db="EMBL/GenBank/DDBJ databases">
        <authorList>
            <consortium name="Pathogen Informatics"/>
        </authorList>
    </citation>
    <scope>NUCLEOTIDE SEQUENCE [LARGE SCALE GENOMIC DNA]</scope>
</reference>
<sequence>MRIWVHAREGTLGWVPSKLLVWKLLSSLRGSPQLDFALFERRIRLGKGLQDGFCAVRAQNQAKERTPGWVPSKMLEWKVLSSLKGTPQLDSALFERRIRLGKGLQDTQLKCKNVATHGNRTPDTPRMKETLYLLHHDPLACGGVTRTRHRPINRQRGL</sequence>
<reference evidence="3" key="2">
    <citation type="submission" date="2019-09" db="UniProtKB">
        <authorList>
            <consortium name="WormBaseParasite"/>
        </authorList>
    </citation>
    <scope>IDENTIFICATION</scope>
</reference>
<evidence type="ECO:0000313" key="3">
    <source>
        <dbReference type="WBParaSite" id="HPBE_0002236401-mRNA-1"/>
    </source>
</evidence>
<gene>
    <name evidence="1" type="ORF">HPBE_LOCUS22363</name>
</gene>
<protein>
    <submittedName>
        <fullName evidence="3">SH3 domain-containing protein</fullName>
    </submittedName>
</protein>
<evidence type="ECO:0000313" key="1">
    <source>
        <dbReference type="EMBL" id="VDP32120.1"/>
    </source>
</evidence>